<evidence type="ECO:0000313" key="1">
    <source>
        <dbReference type="EMBL" id="EMS57470.1"/>
    </source>
</evidence>
<name>M7ZYK6_TRIUA</name>
<dbReference type="AlphaFoldDB" id="M7ZYK6"/>
<sequence>MGIMPLQVQAAGGAEETMQCDDRCGGAVAGLPDEPRQDQVIIGAVAAAVQVGGVAATFGGASAAAPKGNLHQTLPHNSASKCHASCVTTYICHEVHGSGTMTLPLARSFGGGDPCDGDSLQQFRFRQWWCYTATAPMMATHWYMVHGYANLQLVVHTYSRMLVSPRVSTNSGDAFIYDDAL</sequence>
<gene>
    <name evidence="1" type="ORF">TRIUR3_29527</name>
</gene>
<dbReference type="EMBL" id="KD144911">
    <property type="protein sequence ID" value="EMS57470.1"/>
    <property type="molecule type" value="Genomic_DNA"/>
</dbReference>
<accession>M7ZYK6</accession>
<organism evidence="1">
    <name type="scientific">Triticum urartu</name>
    <name type="common">Red wild einkorn</name>
    <name type="synonym">Crithodium urartu</name>
    <dbReference type="NCBI Taxonomy" id="4572"/>
    <lineage>
        <taxon>Eukaryota</taxon>
        <taxon>Viridiplantae</taxon>
        <taxon>Streptophyta</taxon>
        <taxon>Embryophyta</taxon>
        <taxon>Tracheophyta</taxon>
        <taxon>Spermatophyta</taxon>
        <taxon>Magnoliopsida</taxon>
        <taxon>Liliopsida</taxon>
        <taxon>Poales</taxon>
        <taxon>Poaceae</taxon>
        <taxon>BOP clade</taxon>
        <taxon>Pooideae</taxon>
        <taxon>Triticodae</taxon>
        <taxon>Triticeae</taxon>
        <taxon>Triticinae</taxon>
        <taxon>Triticum</taxon>
    </lineage>
</organism>
<protein>
    <submittedName>
        <fullName evidence="1">Uncharacterized protein</fullName>
    </submittedName>
</protein>
<proteinExistence type="predicted"/>
<reference evidence="1" key="1">
    <citation type="journal article" date="2013" name="Nature">
        <title>Draft genome of the wheat A-genome progenitor Triticum urartu.</title>
        <authorList>
            <person name="Ling H.Q."/>
            <person name="Zhao S."/>
            <person name="Liu D."/>
            <person name="Wang J."/>
            <person name="Sun H."/>
            <person name="Zhang C."/>
            <person name="Fan H."/>
            <person name="Li D."/>
            <person name="Dong L."/>
            <person name="Tao Y."/>
            <person name="Gao C."/>
            <person name="Wu H."/>
            <person name="Li Y."/>
            <person name="Cui Y."/>
            <person name="Guo X."/>
            <person name="Zheng S."/>
            <person name="Wang B."/>
            <person name="Yu K."/>
            <person name="Liang Q."/>
            <person name="Yang W."/>
            <person name="Lou X."/>
            <person name="Chen J."/>
            <person name="Feng M."/>
            <person name="Jian J."/>
            <person name="Zhang X."/>
            <person name="Luo G."/>
            <person name="Jiang Y."/>
            <person name="Liu J."/>
            <person name="Wang Z."/>
            <person name="Sha Y."/>
            <person name="Zhang B."/>
            <person name="Wu H."/>
            <person name="Tang D."/>
            <person name="Shen Q."/>
            <person name="Xue P."/>
            <person name="Zou S."/>
            <person name="Wang X."/>
            <person name="Liu X."/>
            <person name="Wang F."/>
            <person name="Yang Y."/>
            <person name="An X."/>
            <person name="Dong Z."/>
            <person name="Zhang K."/>
            <person name="Zhang X."/>
            <person name="Luo M.C."/>
            <person name="Dvorak J."/>
            <person name="Tong Y."/>
            <person name="Wang J."/>
            <person name="Yang H."/>
            <person name="Li Z."/>
            <person name="Wang D."/>
            <person name="Zhang A."/>
            <person name="Wang J."/>
        </authorList>
    </citation>
    <scope>NUCLEOTIDE SEQUENCE</scope>
</reference>